<comment type="caution">
    <text evidence="1">The sequence shown here is derived from an EMBL/GenBank/DDBJ whole genome shotgun (WGS) entry which is preliminary data.</text>
</comment>
<dbReference type="GeneID" id="63720053"/>
<dbReference type="RefSeq" id="XP_040654799.1">
    <property type="nucleotide sequence ID" value="XM_040804695.1"/>
</dbReference>
<dbReference type="AlphaFoldDB" id="A0A151GEC6"/>
<keyword evidence="2" id="KW-1185">Reference proteome</keyword>
<organism evidence="1 2">
    <name type="scientific">Drechmeria coniospora</name>
    <name type="common">Nematophagous fungus</name>
    <name type="synonym">Meria coniospora</name>
    <dbReference type="NCBI Taxonomy" id="98403"/>
    <lineage>
        <taxon>Eukaryota</taxon>
        <taxon>Fungi</taxon>
        <taxon>Dikarya</taxon>
        <taxon>Ascomycota</taxon>
        <taxon>Pezizomycotina</taxon>
        <taxon>Sordariomycetes</taxon>
        <taxon>Hypocreomycetidae</taxon>
        <taxon>Hypocreales</taxon>
        <taxon>Ophiocordycipitaceae</taxon>
        <taxon>Drechmeria</taxon>
    </lineage>
</organism>
<sequence>MGGFAPQVLMGPRVPFTNMVDLPKSSFKLSDAGRLRNLEMDAMPTHPLYEMSSPHSKGMLLAVSFGTWETSASPTELSTVWLSWYHQPSIAPVHVEQWLRAYSSEARGRRDERPWKRKGGDLPIAIGSEAYMEL</sequence>
<reference evidence="1 2" key="1">
    <citation type="journal article" date="2016" name="Sci. Rep.">
        <title>Insights into Adaptations to a Near-Obligate Nematode Endoparasitic Lifestyle from the Finished Genome of Drechmeria coniospora.</title>
        <authorList>
            <person name="Zhang L."/>
            <person name="Zhou Z."/>
            <person name="Guo Q."/>
            <person name="Fokkens L."/>
            <person name="Miskei M."/>
            <person name="Pocsi I."/>
            <person name="Zhang W."/>
            <person name="Chen M."/>
            <person name="Wang L."/>
            <person name="Sun Y."/>
            <person name="Donzelli B.G."/>
            <person name="Gibson D.M."/>
            <person name="Nelson D.R."/>
            <person name="Luo J.G."/>
            <person name="Rep M."/>
            <person name="Liu H."/>
            <person name="Yang S."/>
            <person name="Wang J."/>
            <person name="Krasnoff S.B."/>
            <person name="Xu Y."/>
            <person name="Molnar I."/>
            <person name="Lin M."/>
        </authorList>
    </citation>
    <scope>NUCLEOTIDE SEQUENCE [LARGE SCALE GENOMIC DNA]</scope>
    <source>
        <strain evidence="1 2">ARSEF 6962</strain>
    </source>
</reference>
<proteinExistence type="predicted"/>
<dbReference type="InParanoid" id="A0A151GEC6"/>
<dbReference type="EMBL" id="LAYC01000003">
    <property type="protein sequence ID" value="KYK55447.1"/>
    <property type="molecule type" value="Genomic_DNA"/>
</dbReference>
<name>A0A151GEC6_DRECN</name>
<dbReference type="Proteomes" id="UP000076580">
    <property type="component" value="Chromosome 03"/>
</dbReference>
<accession>A0A151GEC6</accession>
<evidence type="ECO:0000313" key="2">
    <source>
        <dbReference type="Proteomes" id="UP000076580"/>
    </source>
</evidence>
<protein>
    <submittedName>
        <fullName evidence="1">Uncharacterized protein</fullName>
    </submittedName>
</protein>
<evidence type="ECO:0000313" key="1">
    <source>
        <dbReference type="EMBL" id="KYK55447.1"/>
    </source>
</evidence>
<gene>
    <name evidence="1" type="ORF">DCS_07410</name>
</gene>